<gene>
    <name evidence="2" type="ORF">E3N88_23414</name>
</gene>
<dbReference type="GO" id="GO:0015074">
    <property type="term" value="P:DNA integration"/>
    <property type="evidence" value="ECO:0007669"/>
    <property type="project" value="InterPro"/>
</dbReference>
<dbReference type="Pfam" id="PF24626">
    <property type="entry name" value="SH3_Tf2-1"/>
    <property type="match status" value="1"/>
</dbReference>
<sequence length="311" mass="35980">MEKLARLYVDEIVVRHGVPLSIILGRDSRFTSRFWQSLQQSLGTSVNLSIAYHPQTDGQSERTDMLRTCILDFGGSWDKHLPLIEFSYNNSYHSSIGCAPLEALYGRKCQSLICWTEVGDNRITGPDLIQETTDKIAHIQSRLQATRSRQKSYADKRRKPLEFQVGDRVMLKVSPWKGVVRFGAKGKLAPRYAGPFEITQRIGHVAYRLRLPDELSGVHDVFHVSNLKRCLADESLIIPLEEIQVDEQLHFIEKPVEIMDHEVKRLKRSRIPIVKVRWNSKRGPEFTWEHEDHKKTKYPHLFEKVVPDNDT</sequence>
<dbReference type="OrthoDB" id="7700898at2759"/>
<dbReference type="SUPFAM" id="SSF53098">
    <property type="entry name" value="Ribonuclease H-like"/>
    <property type="match status" value="1"/>
</dbReference>
<dbReference type="GO" id="GO:0003676">
    <property type="term" value="F:nucleic acid binding"/>
    <property type="evidence" value="ECO:0007669"/>
    <property type="project" value="InterPro"/>
</dbReference>
<protein>
    <recommendedName>
        <fullName evidence="1">Integrase catalytic domain-containing protein</fullName>
    </recommendedName>
</protein>
<dbReference type="PANTHER" id="PTHR46148">
    <property type="entry name" value="CHROMO DOMAIN-CONTAINING PROTEIN"/>
    <property type="match status" value="1"/>
</dbReference>
<dbReference type="InterPro" id="IPR036397">
    <property type="entry name" value="RNaseH_sf"/>
</dbReference>
<reference evidence="2 3" key="1">
    <citation type="submission" date="2019-05" db="EMBL/GenBank/DDBJ databases">
        <title>Mikania micrantha, genome provides insights into the molecular mechanism of rapid growth.</title>
        <authorList>
            <person name="Liu B."/>
        </authorList>
    </citation>
    <scope>NUCLEOTIDE SEQUENCE [LARGE SCALE GENOMIC DNA]</scope>
    <source>
        <strain evidence="2">NLD-2019</strain>
        <tissue evidence="2">Leaf</tissue>
    </source>
</reference>
<dbReference type="InterPro" id="IPR012337">
    <property type="entry name" value="RNaseH-like_sf"/>
</dbReference>
<evidence type="ECO:0000313" key="3">
    <source>
        <dbReference type="Proteomes" id="UP000326396"/>
    </source>
</evidence>
<dbReference type="InterPro" id="IPR056924">
    <property type="entry name" value="SH3_Tf2-1"/>
</dbReference>
<organism evidence="2 3">
    <name type="scientific">Mikania micrantha</name>
    <name type="common">bitter vine</name>
    <dbReference type="NCBI Taxonomy" id="192012"/>
    <lineage>
        <taxon>Eukaryota</taxon>
        <taxon>Viridiplantae</taxon>
        <taxon>Streptophyta</taxon>
        <taxon>Embryophyta</taxon>
        <taxon>Tracheophyta</taxon>
        <taxon>Spermatophyta</taxon>
        <taxon>Magnoliopsida</taxon>
        <taxon>eudicotyledons</taxon>
        <taxon>Gunneridae</taxon>
        <taxon>Pentapetalae</taxon>
        <taxon>asterids</taxon>
        <taxon>campanulids</taxon>
        <taxon>Asterales</taxon>
        <taxon>Asteraceae</taxon>
        <taxon>Asteroideae</taxon>
        <taxon>Heliantheae alliance</taxon>
        <taxon>Eupatorieae</taxon>
        <taxon>Mikania</taxon>
    </lineage>
</organism>
<evidence type="ECO:0000313" key="2">
    <source>
        <dbReference type="EMBL" id="KAD4585813.1"/>
    </source>
</evidence>
<dbReference type="PANTHER" id="PTHR46148:SF59">
    <property type="entry name" value="NUCLEOTIDYLTRANSFERASE, RIBONUCLEASE H"/>
    <property type="match status" value="1"/>
</dbReference>
<proteinExistence type="predicted"/>
<dbReference type="Gene3D" id="3.30.420.10">
    <property type="entry name" value="Ribonuclease H-like superfamily/Ribonuclease H"/>
    <property type="match status" value="1"/>
</dbReference>
<evidence type="ECO:0000259" key="1">
    <source>
        <dbReference type="PROSITE" id="PS50994"/>
    </source>
</evidence>
<accession>A0A5N6NEU0</accession>
<dbReference type="Proteomes" id="UP000326396">
    <property type="component" value="Linkage Group LG2"/>
</dbReference>
<keyword evidence="3" id="KW-1185">Reference proteome</keyword>
<dbReference type="EMBL" id="SZYD01000012">
    <property type="protein sequence ID" value="KAD4585813.1"/>
    <property type="molecule type" value="Genomic_DNA"/>
</dbReference>
<name>A0A5N6NEU0_9ASTR</name>
<feature type="domain" description="Integrase catalytic" evidence="1">
    <location>
        <begin position="1"/>
        <end position="108"/>
    </location>
</feature>
<dbReference type="AlphaFoldDB" id="A0A5N6NEU0"/>
<dbReference type="PROSITE" id="PS50994">
    <property type="entry name" value="INTEGRASE"/>
    <property type="match status" value="1"/>
</dbReference>
<comment type="caution">
    <text evidence="2">The sequence shown here is derived from an EMBL/GenBank/DDBJ whole genome shotgun (WGS) entry which is preliminary data.</text>
</comment>
<dbReference type="InterPro" id="IPR001584">
    <property type="entry name" value="Integrase_cat-core"/>
</dbReference>